<accession>A0A7W7B6G0</accession>
<keyword evidence="2" id="KW-1185">Reference proteome</keyword>
<proteinExistence type="predicted"/>
<organism evidence="1 2">
    <name type="scientific">Sphingosinicella soli</name>
    <dbReference type="NCBI Taxonomy" id="333708"/>
    <lineage>
        <taxon>Bacteria</taxon>
        <taxon>Pseudomonadati</taxon>
        <taxon>Pseudomonadota</taxon>
        <taxon>Alphaproteobacteria</taxon>
        <taxon>Sphingomonadales</taxon>
        <taxon>Sphingosinicellaceae</taxon>
        <taxon>Sphingosinicella</taxon>
    </lineage>
</organism>
<gene>
    <name evidence="1" type="ORF">GGQ98_003402</name>
</gene>
<evidence type="ECO:0000313" key="1">
    <source>
        <dbReference type="EMBL" id="MBB4633752.1"/>
    </source>
</evidence>
<name>A0A7W7B6G0_9SPHN</name>
<comment type="caution">
    <text evidence="1">The sequence shown here is derived from an EMBL/GenBank/DDBJ whole genome shotgun (WGS) entry which is preliminary data.</text>
</comment>
<dbReference type="AlphaFoldDB" id="A0A7W7B6G0"/>
<protein>
    <submittedName>
        <fullName evidence="1">Uncharacterized protein</fullName>
    </submittedName>
</protein>
<dbReference type="EMBL" id="JACHNZ010000055">
    <property type="protein sequence ID" value="MBB4633752.1"/>
    <property type="molecule type" value="Genomic_DNA"/>
</dbReference>
<sequence>MPYVEDVPDKVLSLMLEDFAQEVHDSIVASMTARLRLLETAFDEL</sequence>
<reference evidence="1 2" key="1">
    <citation type="submission" date="2020-08" db="EMBL/GenBank/DDBJ databases">
        <title>Genomic Encyclopedia of Type Strains, Phase IV (KMG-IV): sequencing the most valuable type-strain genomes for metagenomic binning, comparative biology and taxonomic classification.</title>
        <authorList>
            <person name="Goeker M."/>
        </authorList>
    </citation>
    <scope>NUCLEOTIDE SEQUENCE [LARGE SCALE GENOMIC DNA]</scope>
    <source>
        <strain evidence="1 2">DSM 17328</strain>
    </source>
</reference>
<dbReference type="Proteomes" id="UP000566324">
    <property type="component" value="Unassembled WGS sequence"/>
</dbReference>
<dbReference type="RefSeq" id="WP_184071632.1">
    <property type="nucleotide sequence ID" value="NZ_JACHNZ010000055.1"/>
</dbReference>
<evidence type="ECO:0000313" key="2">
    <source>
        <dbReference type="Proteomes" id="UP000566324"/>
    </source>
</evidence>